<gene>
    <name evidence="1" type="ORF">Sango_0361700</name>
</gene>
<proteinExistence type="predicted"/>
<dbReference type="InterPro" id="IPR043502">
    <property type="entry name" value="DNA/RNA_pol_sf"/>
</dbReference>
<keyword evidence="2" id="KW-1185">Reference proteome</keyword>
<dbReference type="InterPro" id="IPR043128">
    <property type="entry name" value="Rev_trsase/Diguanyl_cyclase"/>
</dbReference>
<dbReference type="PANTHER" id="PTHR24559:SF444">
    <property type="entry name" value="REVERSE TRANSCRIPTASE DOMAIN-CONTAINING PROTEIN"/>
    <property type="match status" value="1"/>
</dbReference>
<dbReference type="InterPro" id="IPR053134">
    <property type="entry name" value="RNA-dir_DNA_polymerase"/>
</dbReference>
<dbReference type="AlphaFoldDB" id="A0AAE2C3L2"/>
<dbReference type="InterPro" id="IPR036397">
    <property type="entry name" value="RNaseH_sf"/>
</dbReference>
<dbReference type="PANTHER" id="PTHR24559">
    <property type="entry name" value="TRANSPOSON TY3-I GAG-POL POLYPROTEIN"/>
    <property type="match status" value="1"/>
</dbReference>
<dbReference type="EMBL" id="JACGWL010000002">
    <property type="protein sequence ID" value="KAK4407807.1"/>
    <property type="molecule type" value="Genomic_DNA"/>
</dbReference>
<evidence type="ECO:0000313" key="1">
    <source>
        <dbReference type="EMBL" id="KAK4407807.1"/>
    </source>
</evidence>
<organism evidence="1 2">
    <name type="scientific">Sesamum angolense</name>
    <dbReference type="NCBI Taxonomy" id="2727404"/>
    <lineage>
        <taxon>Eukaryota</taxon>
        <taxon>Viridiplantae</taxon>
        <taxon>Streptophyta</taxon>
        <taxon>Embryophyta</taxon>
        <taxon>Tracheophyta</taxon>
        <taxon>Spermatophyta</taxon>
        <taxon>Magnoliopsida</taxon>
        <taxon>eudicotyledons</taxon>
        <taxon>Gunneridae</taxon>
        <taxon>Pentapetalae</taxon>
        <taxon>asterids</taxon>
        <taxon>lamiids</taxon>
        <taxon>Lamiales</taxon>
        <taxon>Pedaliaceae</taxon>
        <taxon>Sesamum</taxon>
    </lineage>
</organism>
<dbReference type="Gene3D" id="3.30.420.10">
    <property type="entry name" value="Ribonuclease H-like superfamily/Ribonuclease H"/>
    <property type="match status" value="1"/>
</dbReference>
<dbReference type="Gene3D" id="3.30.70.270">
    <property type="match status" value="1"/>
</dbReference>
<reference evidence="1" key="2">
    <citation type="journal article" date="2024" name="Plant">
        <title>Genomic evolution and insights into agronomic trait innovations of Sesamum species.</title>
        <authorList>
            <person name="Miao H."/>
            <person name="Wang L."/>
            <person name="Qu L."/>
            <person name="Liu H."/>
            <person name="Sun Y."/>
            <person name="Le M."/>
            <person name="Wang Q."/>
            <person name="Wei S."/>
            <person name="Zheng Y."/>
            <person name="Lin W."/>
            <person name="Duan Y."/>
            <person name="Cao H."/>
            <person name="Xiong S."/>
            <person name="Wang X."/>
            <person name="Wei L."/>
            <person name="Li C."/>
            <person name="Ma Q."/>
            <person name="Ju M."/>
            <person name="Zhao R."/>
            <person name="Li G."/>
            <person name="Mu C."/>
            <person name="Tian Q."/>
            <person name="Mei H."/>
            <person name="Zhang T."/>
            <person name="Gao T."/>
            <person name="Zhang H."/>
        </authorList>
    </citation>
    <scope>NUCLEOTIDE SEQUENCE</scope>
    <source>
        <strain evidence="1">K16</strain>
    </source>
</reference>
<protein>
    <recommendedName>
        <fullName evidence="3">Gag-pol polyprotein</fullName>
    </recommendedName>
</protein>
<evidence type="ECO:0008006" key="3">
    <source>
        <dbReference type="Google" id="ProtNLM"/>
    </source>
</evidence>
<dbReference type="Proteomes" id="UP001289374">
    <property type="component" value="Unassembled WGS sequence"/>
</dbReference>
<dbReference type="GO" id="GO:0003676">
    <property type="term" value="F:nucleic acid binding"/>
    <property type="evidence" value="ECO:0007669"/>
    <property type="project" value="InterPro"/>
</dbReference>
<reference evidence="1" key="1">
    <citation type="submission" date="2020-06" db="EMBL/GenBank/DDBJ databases">
        <authorList>
            <person name="Li T."/>
            <person name="Hu X."/>
            <person name="Zhang T."/>
            <person name="Song X."/>
            <person name="Zhang H."/>
            <person name="Dai N."/>
            <person name="Sheng W."/>
            <person name="Hou X."/>
            <person name="Wei L."/>
        </authorList>
    </citation>
    <scope>NUCLEOTIDE SEQUENCE</scope>
    <source>
        <strain evidence="1">K16</strain>
        <tissue evidence="1">Leaf</tissue>
    </source>
</reference>
<dbReference type="CDD" id="cd01647">
    <property type="entry name" value="RT_LTR"/>
    <property type="match status" value="1"/>
</dbReference>
<dbReference type="SUPFAM" id="SSF56672">
    <property type="entry name" value="DNA/RNA polymerases"/>
    <property type="match status" value="1"/>
</dbReference>
<evidence type="ECO:0000313" key="2">
    <source>
        <dbReference type="Proteomes" id="UP001289374"/>
    </source>
</evidence>
<name>A0AAE2C3L2_9LAMI</name>
<accession>A0AAE2C3L2</accession>
<sequence>MCTDFTDLNKAFPKDPYPLPWVDLLVDSTAGCALFNMMDNACAIYQRLINKTFRDLIGKIIEVYVDDMLVKSKEEEKYVNHLQATIEVVRKYGTQKMIKEVQKLRGVLASFMRPETVPDDPTIVAKSQDGSSTSRVGGVGILLQGPGGVEIKISTKLDFPTTNNEVEYEALTLSLEMVLDAGVK</sequence>
<comment type="caution">
    <text evidence="1">The sequence shown here is derived from an EMBL/GenBank/DDBJ whole genome shotgun (WGS) entry which is preliminary data.</text>
</comment>